<dbReference type="AlphaFoldDB" id="A0A177B2B8"/>
<accession>A0A177B2B8</accession>
<organism evidence="1 2">
    <name type="scientific">Intoshia linei</name>
    <dbReference type="NCBI Taxonomy" id="1819745"/>
    <lineage>
        <taxon>Eukaryota</taxon>
        <taxon>Metazoa</taxon>
        <taxon>Spiralia</taxon>
        <taxon>Lophotrochozoa</taxon>
        <taxon>Mesozoa</taxon>
        <taxon>Orthonectida</taxon>
        <taxon>Rhopaluridae</taxon>
        <taxon>Intoshia</taxon>
    </lineage>
</organism>
<gene>
    <name evidence="1" type="ORF">A3Q56_03847</name>
</gene>
<protein>
    <submittedName>
        <fullName evidence="1">Uncharacterized protein</fullName>
    </submittedName>
</protein>
<evidence type="ECO:0000313" key="2">
    <source>
        <dbReference type="Proteomes" id="UP000078046"/>
    </source>
</evidence>
<sequence>MFNNKCECENNCFLDFYNLIGQFFEHLKCLISEDLNNVQLIPVSQNNTKKFNVLQEKRILGATFRLHQLSLNYDIFNEHILDKVVNKTSLAMFAESNFIMFINPAML</sequence>
<keyword evidence="2" id="KW-1185">Reference proteome</keyword>
<comment type="caution">
    <text evidence="1">The sequence shown here is derived from an EMBL/GenBank/DDBJ whole genome shotgun (WGS) entry which is preliminary data.</text>
</comment>
<proteinExistence type="predicted"/>
<dbReference type="Proteomes" id="UP000078046">
    <property type="component" value="Unassembled WGS sequence"/>
</dbReference>
<name>A0A177B2B8_9BILA</name>
<dbReference type="EMBL" id="LWCA01000448">
    <property type="protein sequence ID" value="OAF68427.1"/>
    <property type="molecule type" value="Genomic_DNA"/>
</dbReference>
<reference evidence="1 2" key="1">
    <citation type="submission" date="2016-04" db="EMBL/GenBank/DDBJ databases">
        <title>The genome of Intoshia linei affirms orthonectids as highly simplified spiralians.</title>
        <authorList>
            <person name="Mikhailov K.V."/>
            <person name="Slusarev G.S."/>
            <person name="Nikitin M.A."/>
            <person name="Logacheva M.D."/>
            <person name="Penin A."/>
            <person name="Aleoshin V."/>
            <person name="Panchin Y.V."/>
        </authorList>
    </citation>
    <scope>NUCLEOTIDE SEQUENCE [LARGE SCALE GENOMIC DNA]</scope>
    <source>
        <strain evidence="1">Intl2013</strain>
        <tissue evidence="1">Whole animal</tissue>
    </source>
</reference>
<evidence type="ECO:0000313" key="1">
    <source>
        <dbReference type="EMBL" id="OAF68427.1"/>
    </source>
</evidence>